<gene>
    <name evidence="1" type="ORF">EHE22_16515</name>
</gene>
<evidence type="ECO:0000313" key="1">
    <source>
        <dbReference type="EMBL" id="NNV22020.1"/>
    </source>
</evidence>
<dbReference type="AlphaFoldDB" id="A0A7Y3T6Q1"/>
<name>A0A7Y3T6Q1_9HYPH</name>
<reference evidence="1 2" key="1">
    <citation type="submission" date="2018-11" db="EMBL/GenBank/DDBJ databases">
        <title>Genome sequencing and analysis.</title>
        <authorList>
            <person name="Huang Y.-T."/>
        </authorList>
    </citation>
    <scope>NUCLEOTIDE SEQUENCE [LARGE SCALE GENOMIC DNA]</scope>
    <source>
        <strain evidence="1 2">SHIN</strain>
    </source>
</reference>
<sequence length="87" mass="10225">MAKQYKLVRNQFELLETIRECDDWAWVEESFRALIENPSKPKAAEIYESLIQQWFIEHKSDHSNELLPGWAKAIASQHGINLKEPKT</sequence>
<protein>
    <submittedName>
        <fullName evidence="1">Uncharacterized protein</fullName>
    </submittedName>
</protein>
<dbReference type="RefSeq" id="WP_171380053.1">
    <property type="nucleotide sequence ID" value="NZ_PKQI01000003.1"/>
</dbReference>
<proteinExistence type="predicted"/>
<evidence type="ECO:0000313" key="2">
    <source>
        <dbReference type="Proteomes" id="UP000526233"/>
    </source>
</evidence>
<dbReference type="Proteomes" id="UP000526233">
    <property type="component" value="Unassembled WGS sequence"/>
</dbReference>
<organism evidence="1 2">
    <name type="scientific">Brucella pseudogrignonensis</name>
    <dbReference type="NCBI Taxonomy" id="419475"/>
    <lineage>
        <taxon>Bacteria</taxon>
        <taxon>Pseudomonadati</taxon>
        <taxon>Pseudomonadota</taxon>
        <taxon>Alphaproteobacteria</taxon>
        <taxon>Hyphomicrobiales</taxon>
        <taxon>Brucellaceae</taxon>
        <taxon>Brucella/Ochrobactrum group</taxon>
        <taxon>Brucella</taxon>
    </lineage>
</organism>
<comment type="caution">
    <text evidence="1">The sequence shown here is derived from an EMBL/GenBank/DDBJ whole genome shotgun (WGS) entry which is preliminary data.</text>
</comment>
<accession>A0A7Y3T6Q1</accession>
<dbReference type="EMBL" id="PKQI01000003">
    <property type="protein sequence ID" value="NNV22020.1"/>
    <property type="molecule type" value="Genomic_DNA"/>
</dbReference>